<comment type="caution">
    <text evidence="3">The sequence shown here is derived from an EMBL/GenBank/DDBJ whole genome shotgun (WGS) entry which is preliminary data.</text>
</comment>
<feature type="transmembrane region" description="Helical" evidence="2">
    <location>
        <begin position="29"/>
        <end position="48"/>
    </location>
</feature>
<evidence type="ECO:0000313" key="3">
    <source>
        <dbReference type="EMBL" id="TDR30284.1"/>
    </source>
</evidence>
<accession>A0A4R6Y592</accession>
<proteinExistence type="predicted"/>
<keyword evidence="1" id="KW-0175">Coiled coil</keyword>
<evidence type="ECO:0000256" key="2">
    <source>
        <dbReference type="SAM" id="Phobius"/>
    </source>
</evidence>
<keyword evidence="2" id="KW-0472">Membrane</keyword>
<dbReference type="EMBL" id="SNZE01000023">
    <property type="protein sequence ID" value="TDR30284.1"/>
    <property type="molecule type" value="Genomic_DNA"/>
</dbReference>
<keyword evidence="2" id="KW-1133">Transmembrane helix</keyword>
<dbReference type="AlphaFoldDB" id="A0A4R6Y592"/>
<evidence type="ECO:0000313" key="4">
    <source>
        <dbReference type="Proteomes" id="UP000294480"/>
    </source>
</evidence>
<reference evidence="3 4" key="1">
    <citation type="submission" date="2019-03" db="EMBL/GenBank/DDBJ databases">
        <title>Genomic Encyclopedia of Type Strains, Phase IV (KMG-IV): sequencing the most valuable type-strain genomes for metagenomic binning, comparative biology and taxonomic classification.</title>
        <authorList>
            <person name="Goeker M."/>
        </authorList>
    </citation>
    <scope>NUCLEOTIDE SEQUENCE [LARGE SCALE GENOMIC DNA]</scope>
    <source>
        <strain evidence="3 4">DSM 102852</strain>
    </source>
</reference>
<dbReference type="RefSeq" id="WP_133621266.1">
    <property type="nucleotide sequence ID" value="NZ_SNZE01000023.1"/>
</dbReference>
<feature type="coiled-coil region" evidence="1">
    <location>
        <begin position="75"/>
        <end position="109"/>
    </location>
</feature>
<organism evidence="3 4">
    <name type="scientific">Hydromonas duriensis</name>
    <dbReference type="NCBI Taxonomy" id="1527608"/>
    <lineage>
        <taxon>Bacteria</taxon>
        <taxon>Pseudomonadati</taxon>
        <taxon>Pseudomonadota</taxon>
        <taxon>Betaproteobacteria</taxon>
        <taxon>Burkholderiales</taxon>
        <taxon>Burkholderiaceae</taxon>
        <taxon>Hydromonas</taxon>
    </lineage>
</organism>
<keyword evidence="4" id="KW-1185">Reference proteome</keyword>
<keyword evidence="2" id="KW-0812">Transmembrane</keyword>
<protein>
    <submittedName>
        <fullName evidence="3">Uncharacterized protein</fullName>
    </submittedName>
</protein>
<evidence type="ECO:0000256" key="1">
    <source>
        <dbReference type="SAM" id="Coils"/>
    </source>
</evidence>
<name>A0A4R6Y592_9BURK</name>
<gene>
    <name evidence="3" type="ORF">DFR44_1238</name>
</gene>
<sequence length="113" mass="13067">MKRPCFKCQKRNVPKPYRAPISKERKRQYLIAAMVLMGLTVGIFLAAFKSSRECYVINAELNTPTQILNEPDINKRSTAADVDAVEQRINQLEQMMRELQKSKTEESVKKHLN</sequence>
<dbReference type="Proteomes" id="UP000294480">
    <property type="component" value="Unassembled WGS sequence"/>
</dbReference>